<keyword evidence="2" id="KW-0255">Endonuclease</keyword>
<dbReference type="GO" id="GO:0008270">
    <property type="term" value="F:zinc ion binding"/>
    <property type="evidence" value="ECO:0007669"/>
    <property type="project" value="InterPro"/>
</dbReference>
<dbReference type="OrthoDB" id="59344at2157"/>
<gene>
    <name evidence="2" type="primary">nfo_1</name>
    <name evidence="2" type="ORF">MBORA_07680</name>
</gene>
<dbReference type="AlphaFoldDB" id="A0A166BFM2"/>
<dbReference type="InterPro" id="IPR013022">
    <property type="entry name" value="Xyl_isomerase-like_TIM-brl"/>
</dbReference>
<dbReference type="EMBL" id="LWMU01000054">
    <property type="protein sequence ID" value="KZX13282.1"/>
    <property type="molecule type" value="Genomic_DNA"/>
</dbReference>
<dbReference type="GO" id="GO:0008081">
    <property type="term" value="F:phosphoric diester hydrolase activity"/>
    <property type="evidence" value="ECO:0007669"/>
    <property type="project" value="TreeGrafter"/>
</dbReference>
<name>A0A166BFM2_METOA</name>
<evidence type="ECO:0000313" key="2">
    <source>
        <dbReference type="EMBL" id="KZX13282.1"/>
    </source>
</evidence>
<dbReference type="PANTHER" id="PTHR21445:SF0">
    <property type="entry name" value="APURINIC-APYRIMIDINIC ENDONUCLEASE"/>
    <property type="match status" value="1"/>
</dbReference>
<dbReference type="GO" id="GO:0006284">
    <property type="term" value="P:base-excision repair"/>
    <property type="evidence" value="ECO:0007669"/>
    <property type="project" value="TreeGrafter"/>
</dbReference>
<keyword evidence="2" id="KW-0378">Hydrolase</keyword>
<reference evidence="3" key="1">
    <citation type="journal article" date="2016" name="Genome Announc.">
        <title>Draft Genome Sequences of Methanobrevibacter curvatus DSM11111, Methanobrevibacter cuticularis DSM11139, Methanobrevibacter filiformis DSM11501, and Methanobrevibacter oralis DSM7256.</title>
        <authorList>
            <person name="Poehlein A."/>
            <person name="Seedorf H."/>
        </authorList>
    </citation>
    <scope>NUCLEOTIDE SEQUENCE [LARGE SCALE GENOMIC DNA]</scope>
    <source>
        <strain evidence="3">DSM 7256 / JCM 30027 / ZR</strain>
    </source>
</reference>
<dbReference type="InterPro" id="IPR001719">
    <property type="entry name" value="AP_endonuc_2"/>
</dbReference>
<organism evidence="2 3">
    <name type="scientific">Methanobrevibacter oralis</name>
    <dbReference type="NCBI Taxonomy" id="66851"/>
    <lineage>
        <taxon>Archaea</taxon>
        <taxon>Methanobacteriati</taxon>
        <taxon>Methanobacteriota</taxon>
        <taxon>Methanomada group</taxon>
        <taxon>Methanobacteria</taxon>
        <taxon>Methanobacteriales</taxon>
        <taxon>Methanobacteriaceae</taxon>
        <taxon>Methanobrevibacter</taxon>
    </lineage>
</organism>
<protein>
    <submittedName>
        <fullName evidence="2">Endonuclease 4</fullName>
        <ecNumber evidence="2">3.1.21.2</ecNumber>
    </submittedName>
</protein>
<dbReference type="GO" id="GO:0003906">
    <property type="term" value="F:DNA-(apurinic or apyrimidinic site) endonuclease activity"/>
    <property type="evidence" value="ECO:0007669"/>
    <property type="project" value="TreeGrafter"/>
</dbReference>
<dbReference type="Gene3D" id="3.20.20.150">
    <property type="entry name" value="Divalent-metal-dependent TIM barrel enzymes"/>
    <property type="match status" value="1"/>
</dbReference>
<keyword evidence="3" id="KW-1185">Reference proteome</keyword>
<dbReference type="EC" id="3.1.21.2" evidence="2"/>
<evidence type="ECO:0000259" key="1">
    <source>
        <dbReference type="Pfam" id="PF01261"/>
    </source>
</evidence>
<dbReference type="InterPro" id="IPR036237">
    <property type="entry name" value="Xyl_isomerase-like_sf"/>
</dbReference>
<dbReference type="STRING" id="66851.MBORA_07680"/>
<comment type="caution">
    <text evidence="2">The sequence shown here is derived from an EMBL/GenBank/DDBJ whole genome shotgun (WGS) entry which is preliminary data.</text>
</comment>
<dbReference type="Proteomes" id="UP000077428">
    <property type="component" value="Unassembled WGS sequence"/>
</dbReference>
<dbReference type="PANTHER" id="PTHR21445">
    <property type="entry name" value="ENDONUCLEASE IV ENDODEOXYRIBONUCLEASE IV"/>
    <property type="match status" value="1"/>
</dbReference>
<dbReference type="PATRIC" id="fig|66851.6.peg.843"/>
<keyword evidence="2" id="KW-0540">Nuclease</keyword>
<proteinExistence type="predicted"/>
<dbReference type="RefSeq" id="WP_042694684.1">
    <property type="nucleotide sequence ID" value="NZ_CABMAB010000045.1"/>
</dbReference>
<dbReference type="SUPFAM" id="SSF51658">
    <property type="entry name" value="Xylose isomerase-like"/>
    <property type="match status" value="1"/>
</dbReference>
<dbReference type="GO" id="GO:0003677">
    <property type="term" value="F:DNA binding"/>
    <property type="evidence" value="ECO:0007669"/>
    <property type="project" value="InterPro"/>
</dbReference>
<dbReference type="Pfam" id="PF01261">
    <property type="entry name" value="AP_endonuc_2"/>
    <property type="match status" value="1"/>
</dbReference>
<accession>A0A166BFM2</accession>
<evidence type="ECO:0000313" key="3">
    <source>
        <dbReference type="Proteomes" id="UP000077428"/>
    </source>
</evidence>
<feature type="domain" description="Xylose isomerase-like TIM barrel" evidence="1">
    <location>
        <begin position="20"/>
        <end position="219"/>
    </location>
</feature>
<dbReference type="GO" id="GO:0008833">
    <property type="term" value="F:deoxyribonuclease IV (phage-T4-induced) activity"/>
    <property type="evidence" value="ECO:0007669"/>
    <property type="project" value="UniProtKB-EC"/>
</dbReference>
<sequence>MELGFTTLALFMHDHKEIIKLAKLHGFEIIEILGEDPFWEKDKCEFKDCGLDIKIHSTTVDINIASLNKGIKKESVRQIINCGQYGEKINASAITVHPGKIGRNEPHLREWAMERAIESIGEIIDNTNIVISVENMPVNPSFLGNTVEEIERIQNETGCFLTIDTGHGNTCGNLEEMLSLKNISYCHLNDNNGMKDQHITLGDGTLDLSLLKKINKGIIELNNFDNVLKSKEIINKII</sequence>